<feature type="compositionally biased region" description="Low complexity" evidence="1">
    <location>
        <begin position="377"/>
        <end position="387"/>
    </location>
</feature>
<feature type="compositionally biased region" description="Basic and acidic residues" evidence="1">
    <location>
        <begin position="326"/>
        <end position="342"/>
    </location>
</feature>
<dbReference type="EMBL" id="WJHE01000444">
    <property type="protein sequence ID" value="MST32959.1"/>
    <property type="molecule type" value="Genomic_DNA"/>
</dbReference>
<dbReference type="PANTHER" id="PTHR35023:SF1">
    <property type="entry name" value="MG-PROTOPORPHYRIN IX CHELATASE"/>
    <property type="match status" value="1"/>
</dbReference>
<dbReference type="Gene3D" id="3.40.50.300">
    <property type="entry name" value="P-loop containing nucleotide triphosphate hydrolases"/>
    <property type="match status" value="1"/>
</dbReference>
<dbReference type="Pfam" id="PF17863">
    <property type="entry name" value="AAA_lid_2"/>
    <property type="match status" value="1"/>
</dbReference>
<gene>
    <name evidence="3" type="ORF">GHK86_09545</name>
</gene>
<dbReference type="InterPro" id="IPR027417">
    <property type="entry name" value="P-loop_NTPase"/>
</dbReference>
<dbReference type="InterPro" id="IPR036465">
    <property type="entry name" value="vWFA_dom_sf"/>
</dbReference>
<dbReference type="Proteomes" id="UP000437736">
    <property type="component" value="Unassembled WGS sequence"/>
</dbReference>
<dbReference type="Gene3D" id="1.10.8.80">
    <property type="entry name" value="Magnesium chelatase subunit I, C-Terminal domain"/>
    <property type="match status" value="1"/>
</dbReference>
<dbReference type="PROSITE" id="PS50234">
    <property type="entry name" value="VWFA"/>
    <property type="match status" value="1"/>
</dbReference>
<dbReference type="SMART" id="SM00382">
    <property type="entry name" value="AAA"/>
    <property type="match status" value="1"/>
</dbReference>
<feature type="domain" description="VWFA" evidence="2">
    <location>
        <begin position="447"/>
        <end position="565"/>
    </location>
</feature>
<feature type="region of interest" description="Disordered" evidence="1">
    <location>
        <begin position="366"/>
        <end position="407"/>
    </location>
</feature>
<evidence type="ECO:0000259" key="2">
    <source>
        <dbReference type="PROSITE" id="PS50234"/>
    </source>
</evidence>
<dbReference type="Gene3D" id="3.40.50.410">
    <property type="entry name" value="von Willebrand factor, type A domain"/>
    <property type="match status" value="1"/>
</dbReference>
<organism evidence="3 4">
    <name type="scientific">Acidiferrimicrobium australe</name>
    <dbReference type="NCBI Taxonomy" id="2664430"/>
    <lineage>
        <taxon>Bacteria</taxon>
        <taxon>Bacillati</taxon>
        <taxon>Actinomycetota</taxon>
        <taxon>Acidimicrobiia</taxon>
        <taxon>Acidimicrobiales</taxon>
        <taxon>Acidimicrobiaceae</taxon>
        <taxon>Acidiferrimicrobium</taxon>
    </lineage>
</organism>
<accession>A0ABW9QTC9</accession>
<comment type="caution">
    <text evidence="3">The sequence shown here is derived from an EMBL/GenBank/DDBJ whole genome shotgun (WGS) entry which is preliminary data.</text>
</comment>
<dbReference type="InterPro" id="IPR003593">
    <property type="entry name" value="AAA+_ATPase"/>
</dbReference>
<dbReference type="InterPro" id="IPR011704">
    <property type="entry name" value="ATPase_dyneun-rel_AAA"/>
</dbReference>
<feature type="region of interest" description="Disordered" evidence="1">
    <location>
        <begin position="301"/>
        <end position="354"/>
    </location>
</feature>
<feature type="non-terminal residue" evidence="3">
    <location>
        <position position="565"/>
    </location>
</feature>
<evidence type="ECO:0000313" key="4">
    <source>
        <dbReference type="Proteomes" id="UP000437736"/>
    </source>
</evidence>
<evidence type="ECO:0000256" key="1">
    <source>
        <dbReference type="SAM" id="MobiDB-lite"/>
    </source>
</evidence>
<keyword evidence="4" id="KW-1185">Reference proteome</keyword>
<feature type="compositionally biased region" description="Pro residues" evidence="1">
    <location>
        <begin position="303"/>
        <end position="325"/>
    </location>
</feature>
<evidence type="ECO:0000313" key="3">
    <source>
        <dbReference type="EMBL" id="MST32959.1"/>
    </source>
</evidence>
<name>A0ABW9QTC9_9ACTN</name>
<dbReference type="Pfam" id="PF13519">
    <property type="entry name" value="VWA_2"/>
    <property type="match status" value="1"/>
</dbReference>
<dbReference type="InterPro" id="IPR002035">
    <property type="entry name" value="VWF_A"/>
</dbReference>
<sequence>MSAHLPFSSVVGQDDAKLALLLAAVEPLLGGVLLRGDKGAAKTTLARGLADLLPSGAPFVELPLGASEDRVVGALDVSALLGSRAHTFRPGLLAAAHGGVLYVDEVNLLPDHLVDVLLDVAVSGMNRVERDGFSETHPARFVLVGSMNPEEGELRPQLLDRFGLAVEVRAPQDPALRAEIVRRQLTFDSAASPDPSTDEQVRRSLASARPVPCDEAVVVAAAELAVAVGAEGLRADLALCRAAGALAGLDGERHAGTTHLRRVAPLVLGHRRRRDPFEAPGIASDELASALDQVLGAEEAVDVPPPDQGAPPDTTPRPGPGLPDNPHPDAGKGSDGHERPGDQHGLAPDYVDSPDVQVDAGQLALPRPRNAAAGRQRTAGNGTTVAGGTRGRRVGHAPLTDPHQRVDGPATALSYATRTSGEERGRGERLAKEDLQATVTAEPQATLVIVAVDTSGSITGRRRLEAARAAVLSLLADVYRRRDRVAMVAFKGESAEVVLRPTGSVEVARARLAALQSGGRTPLAAGLNQVTSLVRAAQRSGGPRPAVVLVTDGRATAGGADPLAA</sequence>
<dbReference type="SUPFAM" id="SSF53300">
    <property type="entry name" value="vWA-like"/>
    <property type="match status" value="1"/>
</dbReference>
<proteinExistence type="predicted"/>
<dbReference type="Pfam" id="PF07728">
    <property type="entry name" value="AAA_5"/>
    <property type="match status" value="1"/>
</dbReference>
<dbReference type="SUPFAM" id="SSF52540">
    <property type="entry name" value="P-loop containing nucleoside triphosphate hydrolases"/>
    <property type="match status" value="1"/>
</dbReference>
<reference evidence="3 4" key="1">
    <citation type="submission" date="2019-11" db="EMBL/GenBank/DDBJ databases">
        <title>Acidiferrimicrobium australis gen. nov., sp. nov., an acidophilic and obligately heterotrophic, member of the Actinobacteria that catalyses dissimilatory oxido- reduction of iron isolated from metal-rich acidic water in Chile.</title>
        <authorList>
            <person name="Gonzalez D."/>
            <person name="Huber K."/>
            <person name="Hedrich S."/>
            <person name="Rojas-Villalobos C."/>
            <person name="Quatrini R."/>
            <person name="Dinamarca M.A."/>
            <person name="Schwarz A."/>
            <person name="Canales C."/>
            <person name="Nancucheo I."/>
        </authorList>
    </citation>
    <scope>NUCLEOTIDE SEQUENCE [LARGE SCALE GENOMIC DNA]</scope>
    <source>
        <strain evidence="3 4">USS-CCA1</strain>
    </source>
</reference>
<dbReference type="PANTHER" id="PTHR35023">
    <property type="entry name" value="CHELATASE-RELATED"/>
    <property type="match status" value="1"/>
</dbReference>
<dbReference type="CDD" id="cd00009">
    <property type="entry name" value="AAA"/>
    <property type="match status" value="1"/>
</dbReference>
<dbReference type="InterPro" id="IPR041628">
    <property type="entry name" value="ChlI/MoxR_AAA_lid"/>
</dbReference>
<dbReference type="InterPro" id="IPR052989">
    <property type="entry name" value="Mg-chelatase_DI-like"/>
</dbReference>
<protein>
    <submittedName>
        <fullName evidence="3">VWA domain-containing protein</fullName>
    </submittedName>
</protein>